<dbReference type="GO" id="GO:0004523">
    <property type="term" value="F:RNA-DNA hybrid ribonuclease activity"/>
    <property type="evidence" value="ECO:0007669"/>
    <property type="project" value="InterPro"/>
</dbReference>
<dbReference type="PANTHER" id="PTHR33116:SF67">
    <property type="entry name" value="REVERSE TRANSCRIPTASE"/>
    <property type="match status" value="1"/>
</dbReference>
<dbReference type="InterPro" id="IPR012337">
    <property type="entry name" value="RNaseH-like_sf"/>
</dbReference>
<protein>
    <recommendedName>
        <fullName evidence="5">Non-LTR retroelement reverse transcriptase</fullName>
    </recommendedName>
</protein>
<dbReference type="Proteomes" id="UP001234989">
    <property type="component" value="Chromosome 10"/>
</dbReference>
<dbReference type="PROSITE" id="PS50878">
    <property type="entry name" value="RT_POL"/>
    <property type="match status" value="1"/>
</dbReference>
<evidence type="ECO:0000313" key="4">
    <source>
        <dbReference type="Proteomes" id="UP001234989"/>
    </source>
</evidence>
<feature type="domain" description="RNase H type-1" evidence="2">
    <location>
        <begin position="585"/>
        <end position="714"/>
    </location>
</feature>
<evidence type="ECO:0000313" key="3">
    <source>
        <dbReference type="EMBL" id="WMV51941.1"/>
    </source>
</evidence>
<evidence type="ECO:0008006" key="5">
    <source>
        <dbReference type="Google" id="ProtNLM"/>
    </source>
</evidence>
<feature type="domain" description="Reverse transcriptase" evidence="1">
    <location>
        <begin position="1"/>
        <end position="228"/>
    </location>
</feature>
<name>A0AAF0UVP8_SOLVR</name>
<evidence type="ECO:0000259" key="1">
    <source>
        <dbReference type="PROSITE" id="PS50878"/>
    </source>
</evidence>
<dbReference type="CDD" id="cd06222">
    <property type="entry name" value="RNase_H_like"/>
    <property type="match status" value="1"/>
</dbReference>
<dbReference type="PANTHER" id="PTHR33116">
    <property type="entry name" value="REVERSE TRANSCRIPTASE ZINC-BINDING DOMAIN-CONTAINING PROTEIN-RELATED-RELATED"/>
    <property type="match status" value="1"/>
</dbReference>
<dbReference type="Gene3D" id="3.30.420.10">
    <property type="entry name" value="Ribonuclease H-like superfamily/Ribonuclease H"/>
    <property type="match status" value="1"/>
</dbReference>
<dbReference type="InterPro" id="IPR002156">
    <property type="entry name" value="RNaseH_domain"/>
</dbReference>
<dbReference type="Pfam" id="PF00078">
    <property type="entry name" value="RVT_1"/>
    <property type="match status" value="1"/>
</dbReference>
<proteinExistence type="predicted"/>
<dbReference type="GO" id="GO:0003676">
    <property type="term" value="F:nucleic acid binding"/>
    <property type="evidence" value="ECO:0007669"/>
    <property type="project" value="InterPro"/>
</dbReference>
<reference evidence="3" key="1">
    <citation type="submission" date="2023-08" db="EMBL/GenBank/DDBJ databases">
        <title>A de novo genome assembly of Solanum verrucosum Schlechtendal, a Mexican diploid species geographically isolated from the other diploid A-genome species in potato relatives.</title>
        <authorList>
            <person name="Hosaka K."/>
        </authorList>
    </citation>
    <scope>NUCLEOTIDE SEQUENCE</scope>
    <source>
        <tissue evidence="3">Young leaves</tissue>
    </source>
</reference>
<keyword evidence="4" id="KW-1185">Reference proteome</keyword>
<dbReference type="EMBL" id="CP133621">
    <property type="protein sequence ID" value="WMV51941.1"/>
    <property type="molecule type" value="Genomic_DNA"/>
</dbReference>
<dbReference type="SUPFAM" id="SSF56672">
    <property type="entry name" value="DNA/RNA polymerases"/>
    <property type="match status" value="1"/>
</dbReference>
<dbReference type="PROSITE" id="PS50879">
    <property type="entry name" value="RNASE_H_1"/>
    <property type="match status" value="1"/>
</dbReference>
<dbReference type="AlphaFoldDB" id="A0AAF0UVP8"/>
<dbReference type="InterPro" id="IPR026960">
    <property type="entry name" value="RVT-Znf"/>
</dbReference>
<accession>A0AAF0UVP8</accession>
<dbReference type="InterPro" id="IPR044730">
    <property type="entry name" value="RNase_H-like_dom_plant"/>
</dbReference>
<gene>
    <name evidence="3" type="ORF">MTR67_045326</name>
</gene>
<dbReference type="SUPFAM" id="SSF53098">
    <property type="entry name" value="Ribonuclease H-like"/>
    <property type="match status" value="1"/>
</dbReference>
<sequence>MAVLPKFISPNQSGFVKSRSISENVLLAQEIIGDINKRNKHTNVVVKLDMTKAYDRVSWVFMTKVLRKFGFSEVIIDMIWRLLSNNWYSICINGQIHGLFQSTRGLKQGDHLSPTLFIIGAEVLSRTLNALHFDSSYLGYGLPKWSPNINHLSYVDDTILFCSGDRGSIIKMMMVLWRYEEVSGQLINMAKSYFYLHEKTPLICSIRLRKLTGIRQWEFPVTYLGCPVFYGRKKSSYFEDLMRKVARRILSWQNKFLSFGGKFILINHVLQSMPMHILAALTPPKEKRKHWVAWEEMCYPVNEGGMWFRSLEVINRAMHAKLWWNFRTSVGSLWSVYIGNKYCKKRHPVLAVGTGASQAWRSMINGREEVEPYIWWQLKNGNSSFWFNNWTNFGALYYTEGELAVEEEREANIFADTGSWRIDAIEGVVSVEMTDIILNSIPPPIGNEIDRAWWTGNKSGVFSSKSAYQIVRPRRNKIECSQFIWGTGLPFKIVFFLWRVLKGIKYTGNQLFSALNSVWKGVEGMKARHIIRSIPVIIIWELWIRRNQMKHGKQDVPTKWLQSFDRIQQQKKQLFFKIVKWKLPGAGMLKCNTDGAYRGNPGISSYAFCIRNDQGDLIYAEADTIGVATNLIAETTAIWKALQFILLGIWQSLVVESNSLTLIKILRGESKIPWEISGMGEFLRSHLQARNIQLIHTFREGNQLADHLANEAFNHAVKVQYHNFNQLPCVARKILNMEKSQIPSLRISTKPIYTKEI</sequence>
<dbReference type="Pfam" id="PF13456">
    <property type="entry name" value="RVT_3"/>
    <property type="match status" value="1"/>
</dbReference>
<evidence type="ECO:0000259" key="2">
    <source>
        <dbReference type="PROSITE" id="PS50879"/>
    </source>
</evidence>
<dbReference type="Pfam" id="PF13966">
    <property type="entry name" value="zf-RVT"/>
    <property type="match status" value="1"/>
</dbReference>
<dbReference type="CDD" id="cd01650">
    <property type="entry name" value="RT_nLTR_like"/>
    <property type="match status" value="1"/>
</dbReference>
<dbReference type="InterPro" id="IPR000477">
    <property type="entry name" value="RT_dom"/>
</dbReference>
<organism evidence="3 4">
    <name type="scientific">Solanum verrucosum</name>
    <dbReference type="NCBI Taxonomy" id="315347"/>
    <lineage>
        <taxon>Eukaryota</taxon>
        <taxon>Viridiplantae</taxon>
        <taxon>Streptophyta</taxon>
        <taxon>Embryophyta</taxon>
        <taxon>Tracheophyta</taxon>
        <taxon>Spermatophyta</taxon>
        <taxon>Magnoliopsida</taxon>
        <taxon>eudicotyledons</taxon>
        <taxon>Gunneridae</taxon>
        <taxon>Pentapetalae</taxon>
        <taxon>asterids</taxon>
        <taxon>lamiids</taxon>
        <taxon>Solanales</taxon>
        <taxon>Solanaceae</taxon>
        <taxon>Solanoideae</taxon>
        <taxon>Solaneae</taxon>
        <taxon>Solanum</taxon>
    </lineage>
</organism>
<dbReference type="InterPro" id="IPR043502">
    <property type="entry name" value="DNA/RNA_pol_sf"/>
</dbReference>
<dbReference type="InterPro" id="IPR036397">
    <property type="entry name" value="RNaseH_sf"/>
</dbReference>